<keyword evidence="2" id="KW-1185">Reference proteome</keyword>
<proteinExistence type="predicted"/>
<comment type="caution">
    <text evidence="1">The sequence shown here is derived from an EMBL/GenBank/DDBJ whole genome shotgun (WGS) entry which is preliminary data.</text>
</comment>
<evidence type="ECO:0000313" key="1">
    <source>
        <dbReference type="EMBL" id="GBP37809.1"/>
    </source>
</evidence>
<gene>
    <name evidence="1" type="ORF">EVAR_21652_1</name>
</gene>
<name>A0A4C1VGW9_EUMVA</name>
<sequence length="114" mass="12562">MGTRGFCRGPFLLLKEGSGNVEPAYCLIRRHFRGTEFRASYCGPSQMPLSGRAPAPSSGLSGFVYRKKESEQYNGRAVFENSPRADGAQFRRYDDVAARGGETARLSDLVGYQT</sequence>
<accession>A0A4C1VGW9</accession>
<dbReference type="AlphaFoldDB" id="A0A4C1VGW9"/>
<dbReference type="Proteomes" id="UP000299102">
    <property type="component" value="Unassembled WGS sequence"/>
</dbReference>
<protein>
    <submittedName>
        <fullName evidence="1">Uncharacterized protein</fullName>
    </submittedName>
</protein>
<reference evidence="1 2" key="1">
    <citation type="journal article" date="2019" name="Commun. Biol.">
        <title>The bagworm genome reveals a unique fibroin gene that provides high tensile strength.</title>
        <authorList>
            <person name="Kono N."/>
            <person name="Nakamura H."/>
            <person name="Ohtoshi R."/>
            <person name="Tomita M."/>
            <person name="Numata K."/>
            <person name="Arakawa K."/>
        </authorList>
    </citation>
    <scope>NUCLEOTIDE SEQUENCE [LARGE SCALE GENOMIC DNA]</scope>
</reference>
<organism evidence="1 2">
    <name type="scientific">Eumeta variegata</name>
    <name type="common">Bagworm moth</name>
    <name type="synonym">Eumeta japonica</name>
    <dbReference type="NCBI Taxonomy" id="151549"/>
    <lineage>
        <taxon>Eukaryota</taxon>
        <taxon>Metazoa</taxon>
        <taxon>Ecdysozoa</taxon>
        <taxon>Arthropoda</taxon>
        <taxon>Hexapoda</taxon>
        <taxon>Insecta</taxon>
        <taxon>Pterygota</taxon>
        <taxon>Neoptera</taxon>
        <taxon>Endopterygota</taxon>
        <taxon>Lepidoptera</taxon>
        <taxon>Glossata</taxon>
        <taxon>Ditrysia</taxon>
        <taxon>Tineoidea</taxon>
        <taxon>Psychidae</taxon>
        <taxon>Oiketicinae</taxon>
        <taxon>Eumeta</taxon>
    </lineage>
</organism>
<evidence type="ECO:0000313" key="2">
    <source>
        <dbReference type="Proteomes" id="UP000299102"/>
    </source>
</evidence>
<dbReference type="EMBL" id="BGZK01000339">
    <property type="protein sequence ID" value="GBP37809.1"/>
    <property type="molecule type" value="Genomic_DNA"/>
</dbReference>